<dbReference type="GO" id="GO:0005886">
    <property type="term" value="C:plasma membrane"/>
    <property type="evidence" value="ECO:0007669"/>
    <property type="project" value="TreeGrafter"/>
</dbReference>
<dbReference type="Pfam" id="PF16457">
    <property type="entry name" value="PH_12"/>
    <property type="match status" value="1"/>
</dbReference>
<dbReference type="GlyCosmos" id="A0A1S3JBR9">
    <property type="glycosylation" value="1 site, No reported glycans"/>
</dbReference>
<keyword evidence="13" id="KW-1133">Transmembrane helix</keyword>
<dbReference type="GO" id="GO:0005737">
    <property type="term" value="C:cytoplasm"/>
    <property type="evidence" value="ECO:0007669"/>
    <property type="project" value="UniProtKB-SubCell"/>
</dbReference>
<feature type="compositionally biased region" description="Acidic residues" evidence="12">
    <location>
        <begin position="589"/>
        <end position="599"/>
    </location>
</feature>
<dbReference type="InterPro" id="IPR035892">
    <property type="entry name" value="C2_domain_sf"/>
</dbReference>
<feature type="active site" evidence="9">
    <location>
        <position position="486"/>
    </location>
</feature>
<feature type="binding site" evidence="10">
    <location>
        <position position="442"/>
    </location>
    <ligand>
        <name>Ca(2+)</name>
        <dbReference type="ChEBI" id="CHEBI:29108"/>
    </ligand>
</feature>
<comment type="subcellular location">
    <subcellularLocation>
        <location evidence="1">Cytoplasm</location>
    </subcellularLocation>
</comment>
<evidence type="ECO:0000256" key="13">
    <source>
        <dbReference type="SAM" id="Phobius"/>
    </source>
</evidence>
<dbReference type="PANTHER" id="PTHR10336:SF209">
    <property type="entry name" value="PHOSPHOINOSITIDE PHOSPHOLIPASE C"/>
    <property type="match status" value="1"/>
</dbReference>
<name>A0A1S3JBR9_LINAN</name>
<feature type="domain" description="EF-hand" evidence="17">
    <location>
        <begin position="259"/>
        <end position="294"/>
    </location>
</feature>
<dbReference type="GO" id="GO:0004435">
    <property type="term" value="F:phosphatidylinositol-4,5-bisphosphate phospholipase C activity"/>
    <property type="evidence" value="ECO:0007669"/>
    <property type="project" value="UniProtKB-EC"/>
</dbReference>
<dbReference type="InterPro" id="IPR011992">
    <property type="entry name" value="EF-hand-dom_pair"/>
</dbReference>
<dbReference type="Pfam" id="PF09279">
    <property type="entry name" value="EF-hand_like"/>
    <property type="match status" value="1"/>
</dbReference>
<dbReference type="KEGG" id="lak:106171836"/>
<comment type="catalytic activity">
    <reaction evidence="8">
        <text>a 1,2-diacyl-sn-glycero-3-phospho-(1D-myo-inositol-4,5-bisphosphate) + H2O = 1D-myo-inositol 1,4,5-trisphosphate + a 1,2-diacyl-sn-glycerol + H(+)</text>
        <dbReference type="Rhea" id="RHEA:33179"/>
        <dbReference type="ChEBI" id="CHEBI:15377"/>
        <dbReference type="ChEBI" id="CHEBI:15378"/>
        <dbReference type="ChEBI" id="CHEBI:17815"/>
        <dbReference type="ChEBI" id="CHEBI:58456"/>
        <dbReference type="ChEBI" id="CHEBI:203600"/>
        <dbReference type="EC" id="3.1.4.11"/>
    </reaction>
    <physiologicalReaction direction="left-to-right" evidence="8">
        <dbReference type="Rhea" id="RHEA:33180"/>
    </physiologicalReaction>
</comment>
<dbReference type="OrthoDB" id="269822at2759"/>
<dbReference type="InterPro" id="IPR001711">
    <property type="entry name" value="PLipase_C_Pinositol-sp_Y"/>
</dbReference>
<evidence type="ECO:0000256" key="9">
    <source>
        <dbReference type="PIRSR" id="PIRSR000956-1"/>
    </source>
</evidence>
<dbReference type="InterPro" id="IPR011993">
    <property type="entry name" value="PH-like_dom_sf"/>
</dbReference>
<evidence type="ECO:0000256" key="1">
    <source>
        <dbReference type="ARBA" id="ARBA00004496"/>
    </source>
</evidence>
<dbReference type="SMART" id="SM00233">
    <property type="entry name" value="PH"/>
    <property type="match status" value="1"/>
</dbReference>
<dbReference type="CDD" id="cd01248">
    <property type="entry name" value="PH_PLC_ELMO1"/>
    <property type="match status" value="1"/>
</dbReference>
<keyword evidence="18" id="KW-1185">Reference proteome</keyword>
<feature type="transmembrane region" description="Helical" evidence="13">
    <location>
        <begin position="67"/>
        <end position="85"/>
    </location>
</feature>
<dbReference type="GO" id="GO:0016042">
    <property type="term" value="P:lipid catabolic process"/>
    <property type="evidence" value="ECO:0007669"/>
    <property type="project" value="UniProtKB-KW"/>
</dbReference>
<dbReference type="SMART" id="SM00149">
    <property type="entry name" value="PLCYc"/>
    <property type="match status" value="1"/>
</dbReference>
<keyword evidence="10" id="KW-0479">Metal-binding</keyword>
<feature type="compositionally biased region" description="Pro residues" evidence="12">
    <location>
        <begin position="613"/>
        <end position="623"/>
    </location>
</feature>
<feature type="transmembrane region" description="Helical" evidence="13">
    <location>
        <begin position="97"/>
        <end position="115"/>
    </location>
</feature>
<dbReference type="Gene3D" id="1.10.238.10">
    <property type="entry name" value="EF-hand"/>
    <property type="match status" value="1"/>
</dbReference>
<sequence>MKWIWEALGDKIWDRLKLYGWVRSRGGTRQETEDEMTPGVLKRLKLRIDGLTECLDNFYATLDEDSIVIFTAVCYLPPAVAWILYHLYFLSLTLRNFAILPGGLLLLLFTVLSLSRKFGFTLRRVRVSFETGEELQTLLHKGCHFLKMRSRGRTYKRFYVVDEQNRLVYDGSKKPGRKKNEEIVVDISDITDIREGWETETFKQKKKKNVQQTCCFSLVFGPKDKTLDLVADTEELRDKWVKGLRFMRKKKKGGEITSHFEDWIECKFRSADTDNKGYLTFDEVLDKLARMHIPIDRERAKKFIKRIRGDKDNKSEKDSKTSKDPEAISITHFIPLYFLAIKRVDLDCIFEKYAEGTDVMDLYDLADFWRRQQHNADATREDIQRLLQAHEPIKSAFQLGLMTKQGFLSLLLDQHIFNPDHRRVYQDMEQPLAHYYIATSHNTYLTEDQIRGPSSVDAYARVLLKGCRCVELDCWDGPNNEPIIYHGRTLTSKILFRDVVKTINDNAFQKSSYPVILSIENHCSLVQQKIMAKYFKDIFGAKICTDAVSLALEKLPSPESLKGKILIKNKKLPNDVEGDADVVVDEEELDEDLSVEDLENGNSKTLENGDSDAPPPSPTPTTPPHLTRDLSLDSSIERLEAMDSINLNTTGSTKSIEYIQQQEATSQKRKESSGKVSSLRNTLLRRTGTSGTKGSKDSSSKRQKVKIKLAKELSDLVSYCQAGGFRSFQHSMMHQKCFEMSSFVENKTLALIRDEPIDFVDHTKRQLIRTYPNGRRVDSSNYCPLPMWNVGCQLVALNYQTGSKPMDLNEAMFTDNGKCGYVLKPDFLRKPESTFSCFGPFSNAWQKSLKIKIISCSQLPVTKTQNPYIKVIIDGVDSDHQKYKTKTIKDDGFNPHWNEEATFQVKVPELAFVRFAVHDYESKSKDNFLGQYTLPFNSLLPGYRHVPLLSKRGASLSPACVFIHVSKE</sequence>
<accession>A0A1S3JBR9</accession>
<feature type="binding site" evidence="10">
    <location>
        <position position="473"/>
    </location>
    <ligand>
        <name>Ca(2+)</name>
        <dbReference type="ChEBI" id="CHEBI:29108"/>
    </ligand>
</feature>
<dbReference type="PROSITE" id="PS50222">
    <property type="entry name" value="EF_HAND_2"/>
    <property type="match status" value="1"/>
</dbReference>
<keyword evidence="3" id="KW-0963">Cytoplasm</keyword>
<dbReference type="InterPro" id="IPR001849">
    <property type="entry name" value="PH_domain"/>
</dbReference>
<gene>
    <name evidence="19" type="primary">LOC106171836</name>
</gene>
<keyword evidence="13" id="KW-0812">Transmembrane</keyword>
<dbReference type="Gene3D" id="3.20.20.190">
    <property type="entry name" value="Phosphatidylinositol (PI) phosphodiesterase"/>
    <property type="match status" value="1"/>
</dbReference>
<evidence type="ECO:0000313" key="18">
    <source>
        <dbReference type="Proteomes" id="UP000085678"/>
    </source>
</evidence>
<dbReference type="FunFam" id="3.20.20.190:FF:000039">
    <property type="entry name" value="Phosphoinositide phospholipase C"/>
    <property type="match status" value="1"/>
</dbReference>
<dbReference type="SUPFAM" id="SSF50729">
    <property type="entry name" value="PH domain-like"/>
    <property type="match status" value="1"/>
</dbReference>
<dbReference type="PROSITE" id="PS50003">
    <property type="entry name" value="PH_DOMAIN"/>
    <property type="match status" value="1"/>
</dbReference>
<dbReference type="GeneID" id="106171836"/>
<dbReference type="PANTHER" id="PTHR10336">
    <property type="entry name" value="PHOSPHOINOSITIDE-SPECIFIC PHOSPHOLIPASE C FAMILY PROTEIN"/>
    <property type="match status" value="1"/>
</dbReference>
<feature type="binding site" evidence="10">
    <location>
        <position position="471"/>
    </location>
    <ligand>
        <name>Ca(2+)</name>
        <dbReference type="ChEBI" id="CHEBI:29108"/>
    </ligand>
</feature>
<keyword evidence="4 11" id="KW-0378">Hydrolase</keyword>
<dbReference type="PROSITE" id="PS50008">
    <property type="entry name" value="PIPLC_Y_DOMAIN"/>
    <property type="match status" value="1"/>
</dbReference>
<feature type="domain" description="PH" evidence="14">
    <location>
        <begin position="137"/>
        <end position="249"/>
    </location>
</feature>
<feature type="region of interest" description="Disordered" evidence="12">
    <location>
        <begin position="589"/>
        <end position="629"/>
    </location>
</feature>
<evidence type="ECO:0000256" key="10">
    <source>
        <dbReference type="PIRSR" id="PIRSR000956-2"/>
    </source>
</evidence>
<dbReference type="AlphaFoldDB" id="A0A1S3JBR9"/>
<evidence type="ECO:0000256" key="6">
    <source>
        <dbReference type="ARBA" id="ARBA00023098"/>
    </source>
</evidence>
<evidence type="ECO:0000256" key="5">
    <source>
        <dbReference type="ARBA" id="ARBA00022963"/>
    </source>
</evidence>
<reference evidence="19" key="1">
    <citation type="submission" date="2025-08" db="UniProtKB">
        <authorList>
            <consortium name="RefSeq"/>
        </authorList>
    </citation>
    <scope>IDENTIFICATION</scope>
    <source>
        <tissue evidence="19">Gonads</tissue>
    </source>
</reference>
<feature type="active site" evidence="9">
    <location>
        <position position="441"/>
    </location>
</feature>
<dbReference type="InterPro" id="IPR015359">
    <property type="entry name" value="PLC_EF-hand-like"/>
</dbReference>
<proteinExistence type="predicted"/>
<dbReference type="PROSITE" id="PS50007">
    <property type="entry name" value="PIPLC_X_DOMAIN"/>
    <property type="match status" value="1"/>
</dbReference>
<dbReference type="PIRSF" id="PIRSF000956">
    <property type="entry name" value="PLC-beta"/>
    <property type="match status" value="1"/>
</dbReference>
<evidence type="ECO:0000259" key="15">
    <source>
        <dbReference type="PROSITE" id="PS50004"/>
    </source>
</evidence>
<evidence type="ECO:0000259" key="17">
    <source>
        <dbReference type="PROSITE" id="PS50222"/>
    </source>
</evidence>
<organism evidence="18 19">
    <name type="scientific">Lingula anatina</name>
    <name type="common">Brachiopod</name>
    <name type="synonym">Lingula unguis</name>
    <dbReference type="NCBI Taxonomy" id="7574"/>
    <lineage>
        <taxon>Eukaryota</taxon>
        <taxon>Metazoa</taxon>
        <taxon>Spiralia</taxon>
        <taxon>Lophotrochozoa</taxon>
        <taxon>Brachiopoda</taxon>
        <taxon>Linguliformea</taxon>
        <taxon>Lingulata</taxon>
        <taxon>Lingulida</taxon>
        <taxon>Linguloidea</taxon>
        <taxon>Lingulidae</taxon>
        <taxon>Lingula</taxon>
    </lineage>
</organism>
<dbReference type="RefSeq" id="XP_013407768.1">
    <property type="nucleotide sequence ID" value="XM_013552314.1"/>
</dbReference>
<dbReference type="InterPro" id="IPR000909">
    <property type="entry name" value="PLipase_C_PInositol-sp_X_dom"/>
</dbReference>
<keyword evidence="5 11" id="KW-0442">Lipid degradation</keyword>
<dbReference type="SUPFAM" id="SSF51695">
    <property type="entry name" value="PLC-like phosphodiesterases"/>
    <property type="match status" value="1"/>
</dbReference>
<keyword evidence="13" id="KW-0472">Membrane</keyword>
<dbReference type="Pfam" id="PF00388">
    <property type="entry name" value="PI-PLC-X"/>
    <property type="match status" value="1"/>
</dbReference>
<dbReference type="Gene3D" id="2.60.40.150">
    <property type="entry name" value="C2 domain"/>
    <property type="match status" value="1"/>
</dbReference>
<dbReference type="Proteomes" id="UP000085678">
    <property type="component" value="Unplaced"/>
</dbReference>
<evidence type="ECO:0000256" key="4">
    <source>
        <dbReference type="ARBA" id="ARBA00022801"/>
    </source>
</evidence>
<dbReference type="InterPro" id="IPR001192">
    <property type="entry name" value="PI-PLC_fam"/>
</dbReference>
<dbReference type="FunFam" id="1.10.238.10:FF:000005">
    <property type="entry name" value="Phosphoinositide phospholipase C"/>
    <property type="match status" value="1"/>
</dbReference>
<dbReference type="CDD" id="cd00275">
    <property type="entry name" value="C2_PLC_like"/>
    <property type="match status" value="1"/>
</dbReference>
<evidence type="ECO:0000256" key="8">
    <source>
        <dbReference type="ARBA" id="ARBA00023674"/>
    </source>
</evidence>
<dbReference type="EC" id="3.1.4.11" evidence="2 11"/>
<dbReference type="InterPro" id="IPR002048">
    <property type="entry name" value="EF_hand_dom"/>
</dbReference>
<evidence type="ECO:0000256" key="2">
    <source>
        <dbReference type="ARBA" id="ARBA00012368"/>
    </source>
</evidence>
<feature type="compositionally biased region" description="Low complexity" evidence="12">
    <location>
        <begin position="677"/>
        <end position="693"/>
    </location>
</feature>
<feature type="binding site" evidence="10">
    <location>
        <position position="520"/>
    </location>
    <ligand>
        <name>Ca(2+)</name>
        <dbReference type="ChEBI" id="CHEBI:29108"/>
    </ligand>
</feature>
<keyword evidence="6 11" id="KW-0443">Lipid metabolism</keyword>
<feature type="region of interest" description="Disordered" evidence="12">
    <location>
        <begin position="661"/>
        <end position="703"/>
    </location>
</feature>
<protein>
    <recommendedName>
        <fullName evidence="2 11">Phosphoinositide phospholipase C</fullName>
        <ecNumber evidence="2 11">3.1.4.11</ecNumber>
    </recommendedName>
</protein>
<keyword evidence="7" id="KW-0807">Transducer</keyword>
<dbReference type="PROSITE" id="PS50004">
    <property type="entry name" value="C2"/>
    <property type="match status" value="1"/>
</dbReference>
<dbReference type="Pfam" id="PF00387">
    <property type="entry name" value="PI-PLC-Y"/>
    <property type="match status" value="1"/>
</dbReference>
<dbReference type="InterPro" id="IPR017946">
    <property type="entry name" value="PLC-like_Pdiesterase_TIM-brl"/>
</dbReference>
<dbReference type="STRING" id="7574.A0A1S3JBR9"/>
<dbReference type="SUPFAM" id="SSF49562">
    <property type="entry name" value="C2 domain (Calcium/lipid-binding domain, CaLB)"/>
    <property type="match status" value="1"/>
</dbReference>
<keyword evidence="10" id="KW-0106">Calcium</keyword>
<evidence type="ECO:0000313" key="19">
    <source>
        <dbReference type="RefSeq" id="XP_013407768.1"/>
    </source>
</evidence>
<evidence type="ECO:0000259" key="14">
    <source>
        <dbReference type="PROSITE" id="PS50003"/>
    </source>
</evidence>
<comment type="cofactor">
    <cofactor evidence="10">
        <name>Ca(2+)</name>
        <dbReference type="ChEBI" id="CHEBI:29108"/>
    </cofactor>
    <text evidence="10">Binds 1 Ca(2+) ion per subunit.</text>
</comment>
<dbReference type="SMART" id="SM00148">
    <property type="entry name" value="PLCXc"/>
    <property type="match status" value="1"/>
</dbReference>
<evidence type="ECO:0000259" key="16">
    <source>
        <dbReference type="PROSITE" id="PS50008"/>
    </source>
</evidence>
<dbReference type="InParanoid" id="A0A1S3JBR9"/>
<feature type="domain" description="PI-PLC Y-box" evidence="16">
    <location>
        <begin position="713"/>
        <end position="829"/>
    </location>
</feature>
<evidence type="ECO:0000256" key="11">
    <source>
        <dbReference type="RuleBase" id="RU361133"/>
    </source>
</evidence>
<dbReference type="SMART" id="SM00239">
    <property type="entry name" value="C2"/>
    <property type="match status" value="1"/>
</dbReference>
<dbReference type="InterPro" id="IPR000008">
    <property type="entry name" value="C2_dom"/>
</dbReference>
<feature type="domain" description="C2" evidence="15">
    <location>
        <begin position="829"/>
        <end position="950"/>
    </location>
</feature>
<dbReference type="GO" id="GO:0005509">
    <property type="term" value="F:calcium ion binding"/>
    <property type="evidence" value="ECO:0007669"/>
    <property type="project" value="InterPro"/>
</dbReference>
<evidence type="ECO:0000256" key="7">
    <source>
        <dbReference type="ARBA" id="ARBA00023224"/>
    </source>
</evidence>
<dbReference type="Gene3D" id="2.30.29.30">
    <property type="entry name" value="Pleckstrin-homology domain (PH domain)/Phosphotyrosine-binding domain (PTB)"/>
    <property type="match status" value="1"/>
</dbReference>
<dbReference type="GO" id="GO:0035556">
    <property type="term" value="P:intracellular signal transduction"/>
    <property type="evidence" value="ECO:0007669"/>
    <property type="project" value="InterPro"/>
</dbReference>
<evidence type="ECO:0000256" key="12">
    <source>
        <dbReference type="SAM" id="MobiDB-lite"/>
    </source>
</evidence>
<dbReference type="PRINTS" id="PR00390">
    <property type="entry name" value="PHPHLIPASEC"/>
</dbReference>
<dbReference type="Pfam" id="PF00168">
    <property type="entry name" value="C2"/>
    <property type="match status" value="1"/>
</dbReference>
<dbReference type="SUPFAM" id="SSF47473">
    <property type="entry name" value="EF-hand"/>
    <property type="match status" value="1"/>
</dbReference>
<dbReference type="FunFam" id="2.30.29.30:FF:000025">
    <property type="entry name" value="Phosphoinositide phospholipase C"/>
    <property type="match status" value="1"/>
</dbReference>
<evidence type="ECO:0000256" key="3">
    <source>
        <dbReference type="ARBA" id="ARBA00022490"/>
    </source>
</evidence>
<dbReference type="InterPro" id="IPR016280">
    <property type="entry name" value="PLC-beta"/>
</dbReference>